<dbReference type="SUPFAM" id="SSF54518">
    <property type="entry name" value="Tubby C-terminal domain-like"/>
    <property type="match status" value="1"/>
</dbReference>
<name>A0A1U9NIW5_9BACT</name>
<dbReference type="RefSeq" id="WP_205848004.1">
    <property type="nucleotide sequence ID" value="NZ_CP019791.1"/>
</dbReference>
<gene>
    <name evidence="1" type="ORF">STSP2_01025</name>
</gene>
<dbReference type="InterPro" id="IPR025659">
    <property type="entry name" value="Tubby-like_C"/>
</dbReference>
<proteinExistence type="predicted"/>
<dbReference type="Proteomes" id="UP000189674">
    <property type="component" value="Chromosome"/>
</dbReference>
<protein>
    <recommendedName>
        <fullName evidence="3">Scramblase</fullName>
    </recommendedName>
</protein>
<keyword evidence="2" id="KW-1185">Reference proteome</keyword>
<dbReference type="AlphaFoldDB" id="A0A1U9NIW5"/>
<sequence>MAGGNTLHASFGHDRYMFRRKVFKVFGGAFHVYDPAGGVAFYGEQKAFKLKEDLRVYADERLGEELLVIKTPQILDWGATYYVQDGATGVGVGALRRKGLKSMFKDEWVYMDAAGNEVGRLAESSLLGALLSRQTNLMPQTYRIALNDGREVARIKQHFNPFILKYTMDIVNGDGEIDRRLLMASGILLAAIEGRQES</sequence>
<dbReference type="EMBL" id="CP019791">
    <property type="protein sequence ID" value="AQT67873.1"/>
    <property type="molecule type" value="Genomic_DNA"/>
</dbReference>
<evidence type="ECO:0000313" key="1">
    <source>
        <dbReference type="EMBL" id="AQT67873.1"/>
    </source>
</evidence>
<evidence type="ECO:0000313" key="2">
    <source>
        <dbReference type="Proteomes" id="UP000189674"/>
    </source>
</evidence>
<dbReference type="Pfam" id="PF04525">
    <property type="entry name" value="LOR"/>
    <property type="match status" value="1"/>
</dbReference>
<evidence type="ECO:0008006" key="3">
    <source>
        <dbReference type="Google" id="ProtNLM"/>
    </source>
</evidence>
<accession>A0A1U9NIW5</accession>
<reference evidence="2" key="1">
    <citation type="submission" date="2017-02" db="EMBL/GenBank/DDBJ databases">
        <title>Comparative genomics and description of representatives of a novel lineage of planctomycetes thriving in anoxic sediments.</title>
        <authorList>
            <person name="Spring S."/>
            <person name="Bunk B."/>
            <person name="Sproer C."/>
        </authorList>
    </citation>
    <scope>NUCLEOTIDE SEQUENCE [LARGE SCALE GENOMIC DNA]</scope>
    <source>
        <strain evidence="2">ST-NAGAB-D1</strain>
    </source>
</reference>
<dbReference type="STRING" id="1936003.STSP2_01025"/>
<organism evidence="1 2">
    <name type="scientific">Anaerohalosphaera lusitana</name>
    <dbReference type="NCBI Taxonomy" id="1936003"/>
    <lineage>
        <taxon>Bacteria</taxon>
        <taxon>Pseudomonadati</taxon>
        <taxon>Planctomycetota</taxon>
        <taxon>Phycisphaerae</taxon>
        <taxon>Sedimentisphaerales</taxon>
        <taxon>Anaerohalosphaeraceae</taxon>
        <taxon>Anaerohalosphaera</taxon>
    </lineage>
</organism>
<dbReference type="KEGG" id="alus:STSP2_01025"/>
<dbReference type="InterPro" id="IPR007612">
    <property type="entry name" value="LOR"/>
</dbReference>